<evidence type="ECO:0000259" key="1">
    <source>
        <dbReference type="Pfam" id="PF01261"/>
    </source>
</evidence>
<dbReference type="AlphaFoldDB" id="A0A3B0CKB4"/>
<dbReference type="GO" id="GO:0016853">
    <property type="term" value="F:isomerase activity"/>
    <property type="evidence" value="ECO:0007669"/>
    <property type="project" value="UniProtKB-KW"/>
</dbReference>
<dbReference type="EMBL" id="RBAH01000002">
    <property type="protein sequence ID" value="RKN86125.1"/>
    <property type="molecule type" value="Genomic_DNA"/>
</dbReference>
<evidence type="ECO:0000313" key="3">
    <source>
        <dbReference type="Proteomes" id="UP000282311"/>
    </source>
</evidence>
<keyword evidence="2" id="KW-0413">Isomerase</keyword>
<dbReference type="InterPro" id="IPR050312">
    <property type="entry name" value="IolE/XylAMocC-like"/>
</dbReference>
<dbReference type="SUPFAM" id="SSF51658">
    <property type="entry name" value="Xylose isomerase-like"/>
    <property type="match status" value="1"/>
</dbReference>
<protein>
    <submittedName>
        <fullName evidence="2">Sugar phosphate isomerase/epimerase</fullName>
    </submittedName>
</protein>
<dbReference type="PANTHER" id="PTHR12110:SF41">
    <property type="entry name" value="INOSOSE DEHYDRATASE"/>
    <property type="match status" value="1"/>
</dbReference>
<feature type="domain" description="Xylose isomerase-like TIM barrel" evidence="1">
    <location>
        <begin position="26"/>
        <end position="223"/>
    </location>
</feature>
<dbReference type="Proteomes" id="UP000282311">
    <property type="component" value="Unassembled WGS sequence"/>
</dbReference>
<comment type="caution">
    <text evidence="2">The sequence shown here is derived from an EMBL/GenBank/DDBJ whole genome shotgun (WGS) entry which is preliminary data.</text>
</comment>
<sequence>MSSPQIAIQARLWGLEQLHTTYPSIFDKAWSCGYVGVESRISLLDDMDKLQTYLSSTPLKLAGLHANLKQFDPQANGSIDIDALLDNMNKLGAEFLLVSFGKQKEYDRWFELAGTMAQTCAKRNVVFCYHNHAWEFEHAPFFDDLTGVYGVPLAADLAWIWRAGRDPAQFLDRYAPYIRYIHVKDATSDGNWKELGRGEVELPNALRRAAALNLPWWTVEQDDTDQDPSVSAGISRTYLRDHFGL</sequence>
<gene>
    <name evidence="2" type="ORF">D7M11_03695</name>
</gene>
<keyword evidence="3" id="KW-1185">Reference proteome</keyword>
<dbReference type="RefSeq" id="WP_120745817.1">
    <property type="nucleotide sequence ID" value="NZ_RBAH01000002.1"/>
</dbReference>
<reference evidence="2 3" key="1">
    <citation type="journal article" date="2007" name="Int. J. Syst. Evol. Microbiol.">
        <title>Paenibacillus ginsengarvi sp. nov., isolated from soil from ginseng cultivation.</title>
        <authorList>
            <person name="Yoon M.H."/>
            <person name="Ten L.N."/>
            <person name="Im W.T."/>
        </authorList>
    </citation>
    <scope>NUCLEOTIDE SEQUENCE [LARGE SCALE GENOMIC DNA]</scope>
    <source>
        <strain evidence="2 3">KCTC 13059</strain>
    </source>
</reference>
<dbReference type="Pfam" id="PF01261">
    <property type="entry name" value="AP_endonuc_2"/>
    <property type="match status" value="1"/>
</dbReference>
<dbReference type="Gene3D" id="3.20.20.150">
    <property type="entry name" value="Divalent-metal-dependent TIM barrel enzymes"/>
    <property type="match status" value="1"/>
</dbReference>
<name>A0A3B0CKB4_9BACL</name>
<dbReference type="OrthoDB" id="9779184at2"/>
<dbReference type="InterPro" id="IPR036237">
    <property type="entry name" value="Xyl_isomerase-like_sf"/>
</dbReference>
<accession>A0A3B0CKB4</accession>
<proteinExistence type="predicted"/>
<dbReference type="InterPro" id="IPR013022">
    <property type="entry name" value="Xyl_isomerase-like_TIM-brl"/>
</dbReference>
<evidence type="ECO:0000313" key="2">
    <source>
        <dbReference type="EMBL" id="RKN86125.1"/>
    </source>
</evidence>
<organism evidence="2 3">
    <name type="scientific">Paenibacillus ginsengarvi</name>
    <dbReference type="NCBI Taxonomy" id="400777"/>
    <lineage>
        <taxon>Bacteria</taxon>
        <taxon>Bacillati</taxon>
        <taxon>Bacillota</taxon>
        <taxon>Bacilli</taxon>
        <taxon>Bacillales</taxon>
        <taxon>Paenibacillaceae</taxon>
        <taxon>Paenibacillus</taxon>
    </lineage>
</organism>
<dbReference type="PANTHER" id="PTHR12110">
    <property type="entry name" value="HYDROXYPYRUVATE ISOMERASE"/>
    <property type="match status" value="1"/>
</dbReference>